<dbReference type="RefSeq" id="XP_056514062.1">
    <property type="nucleotide sequence ID" value="XM_056652995.1"/>
</dbReference>
<accession>A0A9W9FRG3</accession>
<dbReference type="AlphaFoldDB" id="A0A9W9FRG3"/>
<feature type="compositionally biased region" description="Basic and acidic residues" evidence="1">
    <location>
        <begin position="74"/>
        <end position="90"/>
    </location>
</feature>
<evidence type="ECO:0000313" key="3">
    <source>
        <dbReference type="EMBL" id="KAJ5105066.1"/>
    </source>
</evidence>
<dbReference type="Proteomes" id="UP001141434">
    <property type="component" value="Unassembled WGS sequence"/>
</dbReference>
<comment type="caution">
    <text evidence="3">The sequence shown here is derived from an EMBL/GenBank/DDBJ whole genome shotgun (WGS) entry which is preliminary data.</text>
</comment>
<gene>
    <name evidence="3" type="ORF">NUU61_002413</name>
</gene>
<evidence type="ECO:0000256" key="2">
    <source>
        <dbReference type="SAM" id="Phobius"/>
    </source>
</evidence>
<evidence type="ECO:0000256" key="1">
    <source>
        <dbReference type="SAM" id="MobiDB-lite"/>
    </source>
</evidence>
<reference evidence="3" key="2">
    <citation type="journal article" date="2023" name="IMA Fungus">
        <title>Comparative genomic study of the Penicillium genus elucidates a diverse pangenome and 15 lateral gene transfer events.</title>
        <authorList>
            <person name="Petersen C."/>
            <person name="Sorensen T."/>
            <person name="Nielsen M.R."/>
            <person name="Sondergaard T.E."/>
            <person name="Sorensen J.L."/>
            <person name="Fitzpatrick D.A."/>
            <person name="Frisvad J.C."/>
            <person name="Nielsen K.L."/>
        </authorList>
    </citation>
    <scope>NUCLEOTIDE SEQUENCE</scope>
    <source>
        <strain evidence="3">IBT 34128</strain>
    </source>
</reference>
<keyword evidence="2" id="KW-0812">Transmembrane</keyword>
<proteinExistence type="predicted"/>
<organism evidence="3 4">
    <name type="scientific">Penicillium alfredii</name>
    <dbReference type="NCBI Taxonomy" id="1506179"/>
    <lineage>
        <taxon>Eukaryota</taxon>
        <taxon>Fungi</taxon>
        <taxon>Dikarya</taxon>
        <taxon>Ascomycota</taxon>
        <taxon>Pezizomycotina</taxon>
        <taxon>Eurotiomycetes</taxon>
        <taxon>Eurotiomycetidae</taxon>
        <taxon>Eurotiales</taxon>
        <taxon>Aspergillaceae</taxon>
        <taxon>Penicillium</taxon>
    </lineage>
</organism>
<evidence type="ECO:0000313" key="4">
    <source>
        <dbReference type="Proteomes" id="UP001141434"/>
    </source>
</evidence>
<keyword evidence="4" id="KW-1185">Reference proteome</keyword>
<dbReference type="OrthoDB" id="4034134at2759"/>
<feature type="region of interest" description="Disordered" evidence="1">
    <location>
        <begin position="71"/>
        <end position="117"/>
    </location>
</feature>
<dbReference type="PANTHER" id="PTHR41807:SF1">
    <property type="entry name" value="GLUTATHIONE TRANSFERASE 3"/>
    <property type="match status" value="1"/>
</dbReference>
<protein>
    <submittedName>
        <fullName evidence="3">Uncharacterized protein</fullName>
    </submittedName>
</protein>
<feature type="transmembrane region" description="Helical" evidence="2">
    <location>
        <begin position="327"/>
        <end position="347"/>
    </location>
</feature>
<dbReference type="GeneID" id="81392163"/>
<name>A0A9W9FRG3_9EURO</name>
<dbReference type="GO" id="GO:0016020">
    <property type="term" value="C:membrane"/>
    <property type="evidence" value="ECO:0007669"/>
    <property type="project" value="TreeGrafter"/>
</dbReference>
<dbReference type="EMBL" id="JAPMSZ010000004">
    <property type="protein sequence ID" value="KAJ5105066.1"/>
    <property type="molecule type" value="Genomic_DNA"/>
</dbReference>
<sequence length="349" mass="38234">MSSGLPYLNKLRKPELVEFAEKTDLEDYATYNKNELVVALDKHLRDNRSIFAGDKKLAEYYKRLAQPARAASPVKREARVEVSPVTEKKSVSRRSTKKKETEEESDEAAKSPSVLRTSARAARTSLDAHAPLPPSPAVVTDAIDRQTTKMREGLESAWTASGVLERSHALRATLSSLKAVETIVLLLEGGSVLKELLPLRYLTTVPEVPAVRLPAVHIKVPDFFVLLTGAFWAPLTLWLLTGLVLPLVFAYFFNLSLQAAGGNGGSHTPARRGRPSASASRASFDPLSFNIAKALLVYLVYADKFTFWDVFSNFAISKVNTAVPGHWAGMLTGTAIGVIGTLYEAILRR</sequence>
<keyword evidence="2" id="KW-1133">Transmembrane helix</keyword>
<feature type="transmembrane region" description="Helical" evidence="2">
    <location>
        <begin position="223"/>
        <end position="253"/>
    </location>
</feature>
<keyword evidence="2" id="KW-0472">Membrane</keyword>
<reference evidence="3" key="1">
    <citation type="submission" date="2022-11" db="EMBL/GenBank/DDBJ databases">
        <authorList>
            <person name="Petersen C."/>
        </authorList>
    </citation>
    <scope>NUCLEOTIDE SEQUENCE</scope>
    <source>
        <strain evidence="3">IBT 34128</strain>
    </source>
</reference>
<dbReference type="InterPro" id="IPR038872">
    <property type="entry name" value="Put_GTT3"/>
</dbReference>
<dbReference type="PANTHER" id="PTHR41807">
    <property type="entry name" value="GLUTATHIONE TRANSFERASE 3"/>
    <property type="match status" value="1"/>
</dbReference>